<dbReference type="Proteomes" id="UP000384372">
    <property type="component" value="Unassembled WGS sequence"/>
</dbReference>
<dbReference type="Pfam" id="PF07690">
    <property type="entry name" value="MFS_1"/>
    <property type="match status" value="1"/>
</dbReference>
<keyword evidence="3 4" id="KW-0472">Membrane</keyword>
<dbReference type="InterPro" id="IPR036259">
    <property type="entry name" value="MFS_trans_sf"/>
</dbReference>
<evidence type="ECO:0000313" key="5">
    <source>
        <dbReference type="EMBL" id="MQP12799.1"/>
    </source>
</evidence>
<feature type="transmembrane region" description="Helical" evidence="4">
    <location>
        <begin position="180"/>
        <end position="201"/>
    </location>
</feature>
<dbReference type="InterPro" id="IPR011701">
    <property type="entry name" value="MFS"/>
</dbReference>
<feature type="transmembrane region" description="Helical" evidence="4">
    <location>
        <begin position="303"/>
        <end position="323"/>
    </location>
</feature>
<accession>A0A6A7WE88</accession>
<evidence type="ECO:0000256" key="2">
    <source>
        <dbReference type="ARBA" id="ARBA00022989"/>
    </source>
</evidence>
<dbReference type="EMBL" id="VZAD01000097">
    <property type="protein sequence ID" value="MQP12799.1"/>
    <property type="molecule type" value="Genomic_DNA"/>
</dbReference>
<feature type="transmembrane region" description="Helical" evidence="4">
    <location>
        <begin position="112"/>
        <end position="139"/>
    </location>
</feature>
<feature type="transmembrane region" description="Helical" evidence="4">
    <location>
        <begin position="247"/>
        <end position="266"/>
    </location>
</feature>
<proteinExistence type="predicted"/>
<dbReference type="Gene3D" id="1.20.1250.20">
    <property type="entry name" value="MFS general substrate transporter like domains"/>
    <property type="match status" value="1"/>
</dbReference>
<name>A0A6A7WE88_9BACT</name>
<dbReference type="InterPro" id="IPR052714">
    <property type="entry name" value="MFS_Exporter"/>
</dbReference>
<feature type="transmembrane region" description="Helical" evidence="4">
    <location>
        <begin position="17"/>
        <end position="35"/>
    </location>
</feature>
<dbReference type="PANTHER" id="PTHR23531:SF1">
    <property type="entry name" value="QUINOLENE RESISTANCE PROTEIN NORA"/>
    <property type="match status" value="1"/>
</dbReference>
<keyword evidence="2 4" id="KW-1133">Transmembrane helix</keyword>
<comment type="caution">
    <text evidence="5">The sequence shown here is derived from an EMBL/GenBank/DDBJ whole genome shotgun (WGS) entry which is preliminary data.</text>
</comment>
<feature type="transmembrane region" description="Helical" evidence="4">
    <location>
        <begin position="222"/>
        <end position="241"/>
    </location>
</feature>
<evidence type="ECO:0000256" key="3">
    <source>
        <dbReference type="ARBA" id="ARBA00023136"/>
    </source>
</evidence>
<dbReference type="AlphaFoldDB" id="A0A6A7WE88"/>
<organism evidence="5 6">
    <name type="scientific">Segatella copri</name>
    <dbReference type="NCBI Taxonomy" id="165179"/>
    <lineage>
        <taxon>Bacteria</taxon>
        <taxon>Pseudomonadati</taxon>
        <taxon>Bacteroidota</taxon>
        <taxon>Bacteroidia</taxon>
        <taxon>Bacteroidales</taxon>
        <taxon>Prevotellaceae</taxon>
        <taxon>Segatella</taxon>
    </lineage>
</organism>
<dbReference type="SUPFAM" id="SSF103473">
    <property type="entry name" value="MFS general substrate transporter"/>
    <property type="match status" value="1"/>
</dbReference>
<feature type="transmembrane region" description="Helical" evidence="4">
    <location>
        <begin position="273"/>
        <end position="291"/>
    </location>
</feature>
<sequence length="391" mass="43580">MDTQNTPVHLKLWHREFWMLALANLLLMMSAYSLLPTLPFYLLGRGLDGMQTGLVMGIYGAGLFALGGFCSYYVQRYRRNHVCQYSILGLVLCMGLAYYLEFVLGVEMEFRLLLLVRFAIGAFLGLAAMVLGSTLAIDICESFQRTAANHIIAWFGRLALAMGPLAALIVYGFWGYCYIPVFSGVLALASFVLIAMVRFPFKAPSEKMPLFSLDRFFLPQGLPLFVNLILIMMVVGVLLAQVHSVTYYAMLLAGLAMAIVAERFAFANAELKSEVLTGIIVLAAAVLMEFTHQARALDYMQPAMIGFASGITGSRFLLFYLKLSKHCQRGTSQSSFFLAWETGISLGFLLKFGFLSSDSSRAPYACLGLLVISLGLYNFFVHPWYMKHRNR</sequence>
<dbReference type="OrthoDB" id="1067151at2"/>
<feature type="transmembrane region" description="Helical" evidence="4">
    <location>
        <begin position="151"/>
        <end position="174"/>
    </location>
</feature>
<dbReference type="PANTHER" id="PTHR23531">
    <property type="entry name" value="QUINOLENE RESISTANCE PROTEIN NORA"/>
    <property type="match status" value="1"/>
</dbReference>
<evidence type="ECO:0000256" key="4">
    <source>
        <dbReference type="SAM" id="Phobius"/>
    </source>
</evidence>
<keyword evidence="6" id="KW-1185">Reference proteome</keyword>
<gene>
    <name evidence="5" type="ORF">F7D20_12715</name>
</gene>
<dbReference type="GO" id="GO:0022857">
    <property type="term" value="F:transmembrane transporter activity"/>
    <property type="evidence" value="ECO:0007669"/>
    <property type="project" value="InterPro"/>
</dbReference>
<protein>
    <submittedName>
        <fullName evidence="5">MFS transporter</fullName>
    </submittedName>
</protein>
<feature type="transmembrane region" description="Helical" evidence="4">
    <location>
        <begin position="362"/>
        <end position="381"/>
    </location>
</feature>
<feature type="transmembrane region" description="Helical" evidence="4">
    <location>
        <begin position="335"/>
        <end position="356"/>
    </location>
</feature>
<dbReference type="RefSeq" id="WP_158464358.1">
    <property type="nucleotide sequence ID" value="NZ_VZAD01000097.1"/>
</dbReference>
<keyword evidence="1 4" id="KW-0812">Transmembrane</keyword>
<feature type="transmembrane region" description="Helical" evidence="4">
    <location>
        <begin position="82"/>
        <end position="100"/>
    </location>
</feature>
<feature type="transmembrane region" description="Helical" evidence="4">
    <location>
        <begin position="55"/>
        <end position="75"/>
    </location>
</feature>
<evidence type="ECO:0000313" key="6">
    <source>
        <dbReference type="Proteomes" id="UP000384372"/>
    </source>
</evidence>
<reference evidence="5 6" key="1">
    <citation type="submission" date="2019-09" db="EMBL/GenBank/DDBJ databases">
        <title>Distinct polysaccharide growth profiles of human intestinal Prevotella copri isolates.</title>
        <authorList>
            <person name="Fehlner-Peach H."/>
            <person name="Magnabosco C."/>
            <person name="Raghavan V."/>
            <person name="Scher J.U."/>
            <person name="Tett A."/>
            <person name="Cox L.M."/>
            <person name="Gottsegen C."/>
            <person name="Watters A."/>
            <person name="Wiltshire- Gordon J.D."/>
            <person name="Segata N."/>
            <person name="Bonneau R."/>
            <person name="Littman D.R."/>
        </authorList>
    </citation>
    <scope>NUCLEOTIDE SEQUENCE [LARGE SCALE GENOMIC DNA]</scope>
    <source>
        <strain evidence="6">iAQ1173</strain>
    </source>
</reference>
<evidence type="ECO:0000256" key="1">
    <source>
        <dbReference type="ARBA" id="ARBA00022692"/>
    </source>
</evidence>